<keyword evidence="6 13" id="KW-0378">Hydrolase</keyword>
<feature type="active site" description="For RuvC-like nuclease domain" evidence="13">
    <location>
        <position position="11"/>
    </location>
</feature>
<dbReference type="Pfam" id="PF13395">
    <property type="entry name" value="HNH_4"/>
    <property type="match status" value="1"/>
</dbReference>
<accession>A0A267HTZ2</accession>
<keyword evidence="10 13" id="KW-0238">DNA-binding</keyword>
<dbReference type="Pfam" id="PF18070">
    <property type="entry name" value="Cas9_PI2"/>
    <property type="match status" value="1"/>
</dbReference>
<keyword evidence="7 13" id="KW-0460">Magnesium</keyword>
<dbReference type="Gene3D" id="3.30.420.10">
    <property type="entry name" value="Ribonuclease H-like superfamily/Ribonuclease H"/>
    <property type="match status" value="3"/>
</dbReference>
<dbReference type="InterPro" id="IPR003615">
    <property type="entry name" value="HNH_nuc"/>
</dbReference>
<keyword evidence="11" id="KW-0464">Manganese</keyword>
<keyword evidence="5 13" id="KW-0255">Endonuclease</keyword>
<feature type="binding site" evidence="13">
    <location>
        <position position="514"/>
    </location>
    <ligand>
        <name>Mg(2+)</name>
        <dbReference type="ChEBI" id="CHEBI:18420"/>
        <label>2</label>
    </ligand>
</feature>
<comment type="function">
    <text evidence="13">CRISPR (clustered regularly interspaced short palindromic repeat) is an adaptive immune system that provides protection against mobile genetic elements (viruses, transposable elements and conjugative plasmids). CRISPR clusters contain spacers, sequences complementary to antecedent mobile elements, and target invading nucleic acids. CRISPR clusters are transcribed and processed into CRISPR RNA (crRNA). In type II CRISPR systems correct processing of pre-crRNA requires a trans-encoded small RNA (tracrRNA), endogenous ribonuclease 3 (rnc) and this protein. The tracrRNA serves as a guide for ribonuclease 3-aided processing of pre-crRNA. Subsequently Cas9/crRNA/tracrRNA endonucleolytically cleaves linear or circular dsDNA target complementary to the spacer; Cas9 is inactive in the absence of the 2 guide RNAs (gRNA). Cas9 recognizes the protospacer adjacent motif (PAM) in the CRISPR repeat sequences to help distinguish self versus nonself, as targets within the bacterial CRISPR locus do not have PAMs. PAM recognition is also required for catalytic activity.</text>
</comment>
<dbReference type="RefSeq" id="WP_095005952.1">
    <property type="nucleotide sequence ID" value="NZ_LHUG01000002.1"/>
</dbReference>
<evidence type="ECO:0000256" key="1">
    <source>
        <dbReference type="ARBA" id="ARBA00001946"/>
    </source>
</evidence>
<feature type="binding site" evidence="13">
    <location>
        <position position="514"/>
    </location>
    <ligand>
        <name>Mg(2+)</name>
        <dbReference type="ChEBI" id="CHEBI:18420"/>
        <label>1</label>
    </ligand>
</feature>
<dbReference type="GO" id="GO:0003723">
    <property type="term" value="F:RNA binding"/>
    <property type="evidence" value="ECO:0007669"/>
    <property type="project" value="UniProtKB-UniRule"/>
</dbReference>
<feature type="domain" description="HNH Cas9-type" evidence="14">
    <location>
        <begin position="517"/>
        <end position="684"/>
    </location>
</feature>
<dbReference type="AlphaFoldDB" id="A0A267HTZ2"/>
<dbReference type="InterPro" id="IPR041383">
    <property type="entry name" value="RuvC_III"/>
</dbReference>
<evidence type="ECO:0000256" key="11">
    <source>
        <dbReference type="ARBA" id="ARBA00023211"/>
    </source>
</evidence>
<keyword evidence="9 13" id="KW-0051">Antiviral defense</keyword>
<gene>
    <name evidence="13" type="primary">cas9</name>
    <name evidence="15" type="ORF">AKL21_02595</name>
</gene>
<sequence>MDKTEVNIGFDIGISSVGWSVVATKSGRILESGVSLFSGASAAKNEERRNFRQSRRLLRRRKNRISDLKKYLTEQGFTYNEKLINENPYEIRVKGLTEKLSKEEIATALLHIVKRRGVSYDLGDIEEEGTTGSYKEGVKKNQKLLKEKTPAEIQLQRLKNFHKVRGQIIIDENDVLLNVFPNHAYVDEAKQILAVQQEFYPEIDEAFINRVTDFISRKRDYFIGPGSEKSRTDYGIYRTDGTTLQNLFSILIGKDKIFPDEFRAAGNSYTAQIYNLLNDLNNLAIDDTETGKLTKQQKEKIITELKTTEKNVNMMKLIAKTAGVTVEQISRYRINRDGKPEIHNMPVYRKIRKVFLELGYEINEWPEQLLDDLGDALSLNTENGEIRRILTDNLADKYTILDQQLINLIIENKNAFTLSTNQKWHRFSYKTMKILIPELLETNKEQMTILTEMGLMKKDQRNYAGKNKIDSEALLENLYNPVVRKSTRQTMKLFNTLLKKYPNIAYVVIEMPREDDEDKARRDYVKFQKDNEKEKDAALKNFIMESGKSEAEVIAKYRQSKKFRSKVRLWYQQMGRCLYSGKAMPAERVFRDDHFTDIDHVIPLSVSFDDGMNNKVLCLAEMNRQKDKQTPYAFFNAGHGQGFQAMSAMLKNNNRISSAKKRNLLFTENLNDLEVRKRFIERNLVDTRYASRVVLNELQQFVKAKQLDTKVTVIRGKFTSKLREKWNINKSRDTHHHHAIDAAVIAVSPMLNLWEKGASIIPNKVGENVIDIKTGEIITDHDYEADVYELPYAKFLEQLPKVKKDIKFRHQVDKKKNRKVSDATIYTTRKAKVGKDKEETDYVLGTIKDIYSLEGYVSFKKIYNKDKTKFLMARIDPKTFEKLEKIVAEYPESIEVVQDNGKVDVQKISPFELYRKDNGFVTKFAKKNNGPAVKSLKYYDSKLGSSIDITPDNAKNKKVVLQSLKPWRTDVYFNEENQEYEIMGLKYSDLKFGKNGKYGVPKVRYEEIKQEERVSEGSKFQYSLYRGDRIKVTNELGESVELLFASRTLPAQKGYVELKPIDKTRFDGKEKVSFYGNVTPNGQFVKKFAKKGYKILKLNTDELGNTYIENGEKEPSDILDM</sequence>
<proteinExistence type="inferred from homology"/>
<dbReference type="EMBL" id="LHUG01000002">
    <property type="protein sequence ID" value="PAB01839.1"/>
    <property type="molecule type" value="Genomic_DNA"/>
</dbReference>
<evidence type="ECO:0000256" key="7">
    <source>
        <dbReference type="ARBA" id="ARBA00022842"/>
    </source>
</evidence>
<evidence type="ECO:0000256" key="2">
    <source>
        <dbReference type="ARBA" id="ARBA00005244"/>
    </source>
</evidence>
<dbReference type="Proteomes" id="UP000216797">
    <property type="component" value="Unassembled WGS sequence"/>
</dbReference>
<protein>
    <recommendedName>
        <fullName evidence="13">CRISPR-associated endonuclease Cas9</fullName>
        <ecNumber evidence="13">3.1.-.-</ecNumber>
    </recommendedName>
</protein>
<name>A0A267HTZ2_9ENTE</name>
<comment type="subunit">
    <text evidence="12 13">Monomer. Binds crRNA and tracrRNA.</text>
</comment>
<dbReference type="InterPro" id="IPR040555">
    <property type="entry name" value="Cas9_PI2"/>
</dbReference>
<comment type="similarity">
    <text evidence="13">Belongs to the CRISPR-associated Cas9 family.</text>
</comment>
<dbReference type="GO" id="GO:0043571">
    <property type="term" value="P:maintenance of CRISPR repeat elements"/>
    <property type="evidence" value="ECO:0007669"/>
    <property type="project" value="UniProtKB-UniRule"/>
</dbReference>
<evidence type="ECO:0000313" key="16">
    <source>
        <dbReference type="Proteomes" id="UP000216797"/>
    </source>
</evidence>
<evidence type="ECO:0000256" key="13">
    <source>
        <dbReference type="HAMAP-Rule" id="MF_01480"/>
    </source>
</evidence>
<keyword evidence="4 13" id="KW-0479">Metal-binding</keyword>
<evidence type="ECO:0000256" key="5">
    <source>
        <dbReference type="ARBA" id="ARBA00022759"/>
    </source>
</evidence>
<dbReference type="GO" id="GO:0046872">
    <property type="term" value="F:metal ion binding"/>
    <property type="evidence" value="ECO:0007669"/>
    <property type="project" value="UniProtKB-UniRule"/>
</dbReference>
<evidence type="ECO:0000256" key="3">
    <source>
        <dbReference type="ARBA" id="ARBA00022722"/>
    </source>
</evidence>
<dbReference type="InterPro" id="IPR036397">
    <property type="entry name" value="RNaseH_sf"/>
</dbReference>
<dbReference type="GO" id="GO:0003677">
    <property type="term" value="F:DNA binding"/>
    <property type="evidence" value="ECO:0007669"/>
    <property type="project" value="UniProtKB-UniRule"/>
</dbReference>
<comment type="domain">
    <text evidence="13">Has 2 endonuclease domains. The discontinuous RuvC-like domain cleaves the target DNA noncomplementary to crRNA while the HNH nuclease domain cleaves the target DNA complementary to crRNA.</text>
</comment>
<feature type="active site" description="Proton acceptor for HNH nuclease domain" evidence="13">
    <location>
        <position position="600"/>
    </location>
</feature>
<keyword evidence="16" id="KW-1185">Reference proteome</keyword>
<comment type="similarity">
    <text evidence="2">Belongs to the CRISPR-associated protein Cas9 family. Subtype II-A subfamily.</text>
</comment>
<dbReference type="GO" id="GO:0004519">
    <property type="term" value="F:endonuclease activity"/>
    <property type="evidence" value="ECO:0007669"/>
    <property type="project" value="UniProtKB-UniRule"/>
</dbReference>
<feature type="binding site" evidence="13">
    <location>
        <position position="11"/>
    </location>
    <ligand>
        <name>Mg(2+)</name>
        <dbReference type="ChEBI" id="CHEBI:18420"/>
        <label>2</label>
    </ligand>
</feature>
<evidence type="ECO:0000256" key="8">
    <source>
        <dbReference type="ARBA" id="ARBA00022884"/>
    </source>
</evidence>
<keyword evidence="3 13" id="KW-0540">Nuclease</keyword>
<dbReference type="InterPro" id="IPR028629">
    <property type="entry name" value="Cas9"/>
</dbReference>
<evidence type="ECO:0000259" key="14">
    <source>
        <dbReference type="PROSITE" id="PS51749"/>
    </source>
</evidence>
<dbReference type="Pfam" id="PF18541">
    <property type="entry name" value="RuvC_III"/>
    <property type="match status" value="1"/>
</dbReference>
<dbReference type="PROSITE" id="PS51749">
    <property type="entry name" value="HNH_CAS9"/>
    <property type="match status" value="1"/>
</dbReference>
<organism evidence="15 16">
    <name type="scientific">Enterococcus canintestini</name>
    <dbReference type="NCBI Taxonomy" id="317010"/>
    <lineage>
        <taxon>Bacteria</taxon>
        <taxon>Bacillati</taxon>
        <taxon>Bacillota</taxon>
        <taxon>Bacilli</taxon>
        <taxon>Lactobacillales</taxon>
        <taxon>Enterococcaceae</taxon>
        <taxon>Enterococcus</taxon>
    </lineage>
</organism>
<keyword evidence="8 13" id="KW-0694">RNA-binding</keyword>
<comment type="caution">
    <text evidence="15">The sequence shown here is derived from an EMBL/GenBank/DDBJ whole genome shotgun (WGS) entry which is preliminary data.</text>
</comment>
<feature type="binding site" evidence="13">
    <location>
        <position position="11"/>
    </location>
    <ligand>
        <name>Mg(2+)</name>
        <dbReference type="ChEBI" id="CHEBI:18420"/>
        <label>1</label>
    </ligand>
</feature>
<comment type="cofactor">
    <cofactor evidence="1 13">
        <name>Mg(2+)</name>
        <dbReference type="ChEBI" id="CHEBI:18420"/>
    </cofactor>
</comment>
<feature type="binding site" evidence="13">
    <location>
        <position position="510"/>
    </location>
    <ligand>
        <name>Mg(2+)</name>
        <dbReference type="ChEBI" id="CHEBI:18420"/>
        <label>1</label>
    </ligand>
</feature>
<dbReference type="EC" id="3.1.-.-" evidence="13"/>
<dbReference type="Pfam" id="PF18061">
    <property type="entry name" value="CRISPR_Cas9_WED"/>
    <property type="match status" value="1"/>
</dbReference>
<evidence type="ECO:0000313" key="15">
    <source>
        <dbReference type="EMBL" id="PAB01839.1"/>
    </source>
</evidence>
<dbReference type="GO" id="GO:0016787">
    <property type="term" value="F:hydrolase activity"/>
    <property type="evidence" value="ECO:0007669"/>
    <property type="project" value="UniProtKB-KW"/>
</dbReference>
<dbReference type="HAMAP" id="MF_01480">
    <property type="entry name" value="Cas9"/>
    <property type="match status" value="1"/>
</dbReference>
<evidence type="ECO:0000256" key="6">
    <source>
        <dbReference type="ARBA" id="ARBA00022801"/>
    </source>
</evidence>
<evidence type="ECO:0000256" key="9">
    <source>
        <dbReference type="ARBA" id="ARBA00023118"/>
    </source>
</evidence>
<dbReference type="NCBIfam" id="TIGR01865">
    <property type="entry name" value="cas_Csn1"/>
    <property type="match status" value="1"/>
</dbReference>
<evidence type="ECO:0000256" key="10">
    <source>
        <dbReference type="ARBA" id="ARBA00023125"/>
    </source>
</evidence>
<dbReference type="GO" id="GO:0051607">
    <property type="term" value="P:defense response to virus"/>
    <property type="evidence" value="ECO:0007669"/>
    <property type="project" value="UniProtKB-UniRule"/>
</dbReference>
<evidence type="ECO:0000256" key="4">
    <source>
        <dbReference type="ARBA" id="ARBA00022723"/>
    </source>
</evidence>
<dbReference type="InterPro" id="IPR040656">
    <property type="entry name" value="Cas9_WED_dom"/>
</dbReference>
<reference evidence="15 16" key="1">
    <citation type="submission" date="2015-08" db="EMBL/GenBank/DDBJ databases">
        <title>Enterococcus genome sequence.</title>
        <authorList>
            <person name="Acedo J.Z."/>
            <person name="Vederas J.C."/>
        </authorList>
    </citation>
    <scope>NUCLEOTIDE SEQUENCE [LARGE SCALE GENOMIC DNA]</scope>
    <source>
        <strain evidence="15 16">49</strain>
    </source>
</reference>
<evidence type="ECO:0000256" key="12">
    <source>
        <dbReference type="ARBA" id="ARBA00046380"/>
    </source>
</evidence>
<dbReference type="InterPro" id="IPR033114">
    <property type="entry name" value="HNH_CAS9"/>
</dbReference>
<feature type="binding site" evidence="13">
    <location>
        <position position="738"/>
    </location>
    <ligand>
        <name>Mg(2+)</name>
        <dbReference type="ChEBI" id="CHEBI:18420"/>
        <label>2</label>
    </ligand>
</feature>